<reference evidence="1 2" key="1">
    <citation type="submission" date="2015-01" db="EMBL/GenBank/DDBJ databases">
        <title>Evolution of Trichinella species and genotypes.</title>
        <authorList>
            <person name="Korhonen P.K."/>
            <person name="Edoardo P."/>
            <person name="Giuseppe L.R."/>
            <person name="Gasser R.B."/>
        </authorList>
    </citation>
    <scope>NUCLEOTIDE SEQUENCE [LARGE SCALE GENOMIC DNA]</scope>
    <source>
        <strain evidence="1">ISS1029</strain>
    </source>
</reference>
<keyword evidence="2" id="KW-1185">Reference proteome</keyword>
<comment type="caution">
    <text evidence="1">The sequence shown here is derived from an EMBL/GenBank/DDBJ whole genome shotgun (WGS) entry which is preliminary data.</text>
</comment>
<protein>
    <submittedName>
        <fullName evidence="1">Uncharacterized protein</fullName>
    </submittedName>
</protein>
<sequence length="54" mass="6410">MVFFVRHRIKNAIALTPHTARQQPLKLKPPKASYELKLYKNNYYVLLDNEIPLN</sequence>
<name>A0A0V1GG29_9BILA</name>
<dbReference type="Proteomes" id="UP000055024">
    <property type="component" value="Unassembled WGS sequence"/>
</dbReference>
<evidence type="ECO:0000313" key="1">
    <source>
        <dbReference type="EMBL" id="KRY97197.1"/>
    </source>
</evidence>
<accession>A0A0V1GG29</accession>
<dbReference type="AlphaFoldDB" id="A0A0V1GG29"/>
<organism evidence="1 2">
    <name type="scientific">Trichinella zimbabwensis</name>
    <dbReference type="NCBI Taxonomy" id="268475"/>
    <lineage>
        <taxon>Eukaryota</taxon>
        <taxon>Metazoa</taxon>
        <taxon>Ecdysozoa</taxon>
        <taxon>Nematoda</taxon>
        <taxon>Enoplea</taxon>
        <taxon>Dorylaimia</taxon>
        <taxon>Trichinellida</taxon>
        <taxon>Trichinellidae</taxon>
        <taxon>Trichinella</taxon>
    </lineage>
</organism>
<evidence type="ECO:0000313" key="2">
    <source>
        <dbReference type="Proteomes" id="UP000055024"/>
    </source>
</evidence>
<gene>
    <name evidence="1" type="ORF">T11_4253</name>
</gene>
<proteinExistence type="predicted"/>
<dbReference type="EMBL" id="JYDP01002228">
    <property type="protein sequence ID" value="KRY97197.1"/>
    <property type="molecule type" value="Genomic_DNA"/>
</dbReference>